<name>A0A918LP07_9ACTN</name>
<keyword evidence="4" id="KW-1185">Reference proteome</keyword>
<protein>
    <submittedName>
        <fullName evidence="3">Carboxylesterase</fullName>
    </submittedName>
</protein>
<dbReference type="SUPFAM" id="SSF53474">
    <property type="entry name" value="alpha/beta-Hydrolases"/>
    <property type="match status" value="1"/>
</dbReference>
<evidence type="ECO:0000256" key="1">
    <source>
        <dbReference type="ARBA" id="ARBA00022801"/>
    </source>
</evidence>
<dbReference type="Gene3D" id="3.40.50.1820">
    <property type="entry name" value="alpha/beta hydrolase"/>
    <property type="match status" value="1"/>
</dbReference>
<dbReference type="Proteomes" id="UP000646776">
    <property type="component" value="Unassembled WGS sequence"/>
</dbReference>
<dbReference type="InterPro" id="IPR013094">
    <property type="entry name" value="AB_hydrolase_3"/>
</dbReference>
<gene>
    <name evidence="3" type="ORF">GCM10010226_00340</name>
</gene>
<reference evidence="3" key="2">
    <citation type="submission" date="2020-09" db="EMBL/GenBank/DDBJ databases">
        <authorList>
            <person name="Sun Q."/>
            <person name="Ohkuma M."/>
        </authorList>
    </citation>
    <scope>NUCLEOTIDE SEQUENCE</scope>
    <source>
        <strain evidence="3">JCM 4125</strain>
    </source>
</reference>
<reference evidence="3" key="1">
    <citation type="journal article" date="2014" name="Int. J. Syst. Evol. Microbiol.">
        <title>Complete genome sequence of Corynebacterium casei LMG S-19264T (=DSM 44701T), isolated from a smear-ripened cheese.</title>
        <authorList>
            <consortium name="US DOE Joint Genome Institute (JGI-PGF)"/>
            <person name="Walter F."/>
            <person name="Albersmeier A."/>
            <person name="Kalinowski J."/>
            <person name="Ruckert C."/>
        </authorList>
    </citation>
    <scope>NUCLEOTIDE SEQUENCE</scope>
    <source>
        <strain evidence="3">JCM 4125</strain>
    </source>
</reference>
<keyword evidence="1" id="KW-0378">Hydrolase</keyword>
<dbReference type="EMBL" id="BMSA01000001">
    <property type="protein sequence ID" value="GGT28667.1"/>
    <property type="molecule type" value="Genomic_DNA"/>
</dbReference>
<evidence type="ECO:0000259" key="2">
    <source>
        <dbReference type="Pfam" id="PF07859"/>
    </source>
</evidence>
<dbReference type="PANTHER" id="PTHR48081:SF8">
    <property type="entry name" value="ALPHA_BETA HYDROLASE FOLD-3 DOMAIN-CONTAINING PROTEIN-RELATED"/>
    <property type="match status" value="1"/>
</dbReference>
<dbReference type="PANTHER" id="PTHR48081">
    <property type="entry name" value="AB HYDROLASE SUPERFAMILY PROTEIN C4A8.06C"/>
    <property type="match status" value="1"/>
</dbReference>
<comment type="caution">
    <text evidence="3">The sequence shown here is derived from an EMBL/GenBank/DDBJ whole genome shotgun (WGS) entry which is preliminary data.</text>
</comment>
<dbReference type="InterPro" id="IPR050300">
    <property type="entry name" value="GDXG_lipolytic_enzyme"/>
</dbReference>
<sequence>MVDGAVAGSVDDSIGSARLENGSRMSILARPAVATRAARTMQGLTRLASRRSGGPGSAAAWQARFPEYPRDASEATVPTSVAPAPVTVYLPPAGTATRPPVHVNFHGGGYVMSMPVMDDALCRFLAVEAGVVVVNVRYVVAPQHPFPAPTTQAYDVVRWIAGHGAEHGWDGERLTVGGQSAGGGLAAAVARQALERGGPSIALQVLHYPPLDLATGAKDKKAAVAKPVLRPWMAAVFDTSYVPDPGGRAHPLVSPAHPSDTADLRGIAPALVITAEYDLLRAEAVRYAGRLATAGALVEHHEVTGADHGYDTKDDERARATYALIARHLRRATVPGAS</sequence>
<dbReference type="GO" id="GO:0016787">
    <property type="term" value="F:hydrolase activity"/>
    <property type="evidence" value="ECO:0007669"/>
    <property type="project" value="UniProtKB-KW"/>
</dbReference>
<evidence type="ECO:0000313" key="4">
    <source>
        <dbReference type="Proteomes" id="UP000646776"/>
    </source>
</evidence>
<feature type="domain" description="Alpha/beta hydrolase fold-3" evidence="2">
    <location>
        <begin position="103"/>
        <end position="310"/>
    </location>
</feature>
<dbReference type="InterPro" id="IPR029058">
    <property type="entry name" value="AB_hydrolase_fold"/>
</dbReference>
<dbReference type="Pfam" id="PF07859">
    <property type="entry name" value="Abhydrolase_3"/>
    <property type="match status" value="1"/>
</dbReference>
<organism evidence="3 4">
    <name type="scientific">Streptomyces phaeofaciens</name>
    <dbReference type="NCBI Taxonomy" id="68254"/>
    <lineage>
        <taxon>Bacteria</taxon>
        <taxon>Bacillati</taxon>
        <taxon>Actinomycetota</taxon>
        <taxon>Actinomycetes</taxon>
        <taxon>Kitasatosporales</taxon>
        <taxon>Streptomycetaceae</taxon>
        <taxon>Streptomyces</taxon>
    </lineage>
</organism>
<dbReference type="AlphaFoldDB" id="A0A918LP07"/>
<proteinExistence type="predicted"/>
<accession>A0A918LP07</accession>
<evidence type="ECO:0000313" key="3">
    <source>
        <dbReference type="EMBL" id="GGT28667.1"/>
    </source>
</evidence>